<evidence type="ECO:0000256" key="3">
    <source>
        <dbReference type="ARBA" id="ARBA00022723"/>
    </source>
</evidence>
<evidence type="ECO:0000256" key="7">
    <source>
        <dbReference type="SAM" id="SignalP"/>
    </source>
</evidence>
<comment type="similarity">
    <text evidence="1 6">Belongs to the ferritin family.</text>
</comment>
<dbReference type="EMBL" id="GIFK01001652">
    <property type="protein sequence ID" value="NBJ59355.1"/>
    <property type="molecule type" value="Transcribed_RNA"/>
</dbReference>
<dbReference type="SUPFAM" id="SSF47240">
    <property type="entry name" value="Ferritin-like"/>
    <property type="match status" value="1"/>
</dbReference>
<sequence>MKIFVAVLAIVFVSAATSADNSANNHCYADVENACNNGPNDTLPNCNAVYSGFPHAQLNLQEFTVMQLQSSYEYLLLASKYNTHVKNRPGFAKKFRELSDRSWNDGMDLIKHITRRGGKMEFRTVEKPRHMLGHTLELDELHSMALVLENEKFLAKSAHHIHNSVSHANHPTHYDPELAHHMEENFLEDQAETIRKFSGYANDLKHFMKEKTQVALSIFLFDEYLQKQ</sequence>
<feature type="signal peptide" evidence="7">
    <location>
        <begin position="1"/>
        <end position="19"/>
    </location>
</feature>
<evidence type="ECO:0000256" key="1">
    <source>
        <dbReference type="ARBA" id="ARBA00007513"/>
    </source>
</evidence>
<organism evidence="9">
    <name type="scientific">Phlebotomus kandelakii</name>
    <dbReference type="NCBI Taxonomy" id="1109342"/>
    <lineage>
        <taxon>Eukaryota</taxon>
        <taxon>Metazoa</taxon>
        <taxon>Ecdysozoa</taxon>
        <taxon>Arthropoda</taxon>
        <taxon>Hexapoda</taxon>
        <taxon>Insecta</taxon>
        <taxon>Pterygota</taxon>
        <taxon>Neoptera</taxon>
        <taxon>Endopterygota</taxon>
        <taxon>Diptera</taxon>
        <taxon>Nematocera</taxon>
        <taxon>Psychodoidea</taxon>
        <taxon>Psychodidae</taxon>
        <taxon>Phlebotomus</taxon>
        <taxon>Larroussius</taxon>
    </lineage>
</organism>
<evidence type="ECO:0000256" key="2">
    <source>
        <dbReference type="ARBA" id="ARBA00022434"/>
    </source>
</evidence>
<feature type="domain" description="Ferritin-like diiron" evidence="8">
    <location>
        <begin position="50"/>
        <end position="208"/>
    </location>
</feature>
<evidence type="ECO:0000256" key="5">
    <source>
        <dbReference type="PIRSR" id="PIRSR601519-1"/>
    </source>
</evidence>
<dbReference type="GO" id="GO:0008199">
    <property type="term" value="F:ferric iron binding"/>
    <property type="evidence" value="ECO:0007669"/>
    <property type="project" value="InterPro"/>
</dbReference>
<dbReference type="InterPro" id="IPR009040">
    <property type="entry name" value="Ferritin-like_diiron"/>
</dbReference>
<proteinExistence type="inferred from homology"/>
<dbReference type="InterPro" id="IPR012347">
    <property type="entry name" value="Ferritin-like"/>
</dbReference>
<dbReference type="GO" id="GO:0006879">
    <property type="term" value="P:intracellular iron ion homeostasis"/>
    <property type="evidence" value="ECO:0007669"/>
    <property type="project" value="UniProtKB-KW"/>
</dbReference>
<dbReference type="GO" id="GO:0008198">
    <property type="term" value="F:ferrous iron binding"/>
    <property type="evidence" value="ECO:0007669"/>
    <property type="project" value="TreeGrafter"/>
</dbReference>
<protein>
    <recommendedName>
        <fullName evidence="6">Ferritin</fullName>
    </recommendedName>
</protein>
<feature type="binding site" evidence="5">
    <location>
        <position position="151"/>
    </location>
    <ligand>
        <name>Fe cation</name>
        <dbReference type="ChEBI" id="CHEBI:24875"/>
        <label>1</label>
    </ligand>
</feature>
<evidence type="ECO:0000256" key="4">
    <source>
        <dbReference type="ARBA" id="ARBA00023004"/>
    </source>
</evidence>
<dbReference type="PANTHER" id="PTHR11431">
    <property type="entry name" value="FERRITIN"/>
    <property type="match status" value="1"/>
</dbReference>
<dbReference type="InterPro" id="IPR009078">
    <property type="entry name" value="Ferritin-like_SF"/>
</dbReference>
<accession>A0A6B2E7Q1</accession>
<dbReference type="AlphaFoldDB" id="A0A6B2E7Q1"/>
<dbReference type="InterPro" id="IPR008331">
    <property type="entry name" value="Ferritin_DPS_dom"/>
</dbReference>
<reference evidence="9" key="1">
    <citation type="submission" date="2019-10" db="EMBL/GenBank/DDBJ databases">
        <title>Short sand fly seasons in Tbilisi, Georgia, hinder development of host immunity to saliva of the visceral leishmaniasis vector Phlebotomus kandelakii.</title>
        <authorList>
            <person name="Oliveira F."/>
            <person name="Giorgobiani E."/>
            <person name="Guimaraes-Costa A.B."/>
            <person name="Abdeladhim M."/>
            <person name="Oristian J."/>
            <person name="Tskhvaradze L."/>
            <person name="Tsertsvadze N."/>
            <person name="Zakalashvili M."/>
            <person name="Valenzuela J.G."/>
            <person name="Kamhawi S."/>
        </authorList>
    </citation>
    <scope>NUCLEOTIDE SEQUENCE</scope>
    <source>
        <strain evidence="9">Wild-capture in Tbilisi</strain>
        <tissue evidence="9">Salivary glands</tissue>
    </source>
</reference>
<keyword evidence="3 5" id="KW-0479">Metal-binding</keyword>
<keyword evidence="4 5" id="KW-0408">Iron</keyword>
<dbReference type="GO" id="GO:0005737">
    <property type="term" value="C:cytoplasm"/>
    <property type="evidence" value="ECO:0007669"/>
    <property type="project" value="TreeGrafter"/>
</dbReference>
<name>A0A6B2E7Q1_9DIPT</name>
<evidence type="ECO:0000313" key="9">
    <source>
        <dbReference type="EMBL" id="NBJ59355.1"/>
    </source>
</evidence>
<dbReference type="PROSITE" id="PS50905">
    <property type="entry name" value="FERRITIN_LIKE"/>
    <property type="match status" value="1"/>
</dbReference>
<dbReference type="GO" id="GO:0006826">
    <property type="term" value="P:iron ion transport"/>
    <property type="evidence" value="ECO:0007669"/>
    <property type="project" value="InterPro"/>
</dbReference>
<dbReference type="PANTHER" id="PTHR11431:SF51">
    <property type="entry name" value="FERRITIN"/>
    <property type="match status" value="1"/>
</dbReference>
<dbReference type="CDD" id="cd01056">
    <property type="entry name" value="Euk_Ferritin"/>
    <property type="match status" value="1"/>
</dbReference>
<comment type="function">
    <text evidence="6">Stores iron in a soluble, non-toxic, readily available form. Important for iron homeostasis. Iron is taken up in the ferrous form and deposited as ferric hydroxides after oxidation.</text>
</comment>
<dbReference type="Gene3D" id="1.20.1260.10">
    <property type="match status" value="1"/>
</dbReference>
<dbReference type="Pfam" id="PF00210">
    <property type="entry name" value="Ferritin"/>
    <property type="match status" value="1"/>
</dbReference>
<evidence type="ECO:0000256" key="6">
    <source>
        <dbReference type="RuleBase" id="RU361145"/>
    </source>
</evidence>
<evidence type="ECO:0000259" key="8">
    <source>
        <dbReference type="PROSITE" id="PS50905"/>
    </source>
</evidence>
<feature type="binding site" evidence="5">
    <location>
        <position position="190"/>
    </location>
    <ligand>
        <name>Fe cation</name>
        <dbReference type="ChEBI" id="CHEBI:24875"/>
        <label>1</label>
    </ligand>
</feature>
<dbReference type="InterPro" id="IPR001519">
    <property type="entry name" value="Ferritin"/>
</dbReference>
<keyword evidence="7" id="KW-0732">Signal</keyword>
<feature type="chain" id="PRO_5025652997" description="Ferritin" evidence="7">
    <location>
        <begin position="20"/>
        <end position="228"/>
    </location>
</feature>
<keyword evidence="2 6" id="KW-0409">Iron storage</keyword>